<organism evidence="9 10">
    <name type="scientific">Brassica napus</name>
    <name type="common">Rape</name>
    <dbReference type="NCBI Taxonomy" id="3708"/>
    <lineage>
        <taxon>Eukaryota</taxon>
        <taxon>Viridiplantae</taxon>
        <taxon>Streptophyta</taxon>
        <taxon>Embryophyta</taxon>
        <taxon>Tracheophyta</taxon>
        <taxon>Spermatophyta</taxon>
        <taxon>Magnoliopsida</taxon>
        <taxon>eudicotyledons</taxon>
        <taxon>Gunneridae</taxon>
        <taxon>Pentapetalae</taxon>
        <taxon>rosids</taxon>
        <taxon>malvids</taxon>
        <taxon>Brassicales</taxon>
        <taxon>Brassicaceae</taxon>
        <taxon>Brassiceae</taxon>
        <taxon>Brassica</taxon>
    </lineage>
</organism>
<dbReference type="Proteomes" id="UP001295469">
    <property type="component" value="Chromosome C02"/>
</dbReference>
<dbReference type="PANTHER" id="PTHR23183:SF0">
    <property type="entry name" value="NUCLEOLAR PROTEIN 14"/>
    <property type="match status" value="1"/>
</dbReference>
<keyword evidence="10" id="KW-1185">Reference proteome</keyword>
<dbReference type="GO" id="GO:0032040">
    <property type="term" value="C:small-subunit processome"/>
    <property type="evidence" value="ECO:0007669"/>
    <property type="project" value="InterPro"/>
</dbReference>
<sequence>MIVITVCICLLCSFAKGRDYDPDKYRSDIKKLNKKLNEERKGVVRELRKDIYFMSDVKAKEKAVQEQERAEKHGKNLAFLQEQEHAFKSGQLGKGKGNKKRKR</sequence>
<dbReference type="STRING" id="3708.A0A078JDE9"/>
<evidence type="ECO:0000313" key="8">
    <source>
        <dbReference type="EMBL" id="CAF1905646.1"/>
    </source>
</evidence>
<dbReference type="Proteomes" id="UP000028999">
    <property type="component" value="Unassembled WGS sequence"/>
</dbReference>
<dbReference type="Pfam" id="PF04147">
    <property type="entry name" value="Nop14"/>
    <property type="match status" value="1"/>
</dbReference>
<feature type="signal peptide" evidence="7">
    <location>
        <begin position="1"/>
        <end position="17"/>
    </location>
</feature>
<evidence type="ECO:0000256" key="4">
    <source>
        <dbReference type="ARBA" id="ARBA00022552"/>
    </source>
</evidence>
<dbReference type="SMR" id="A0A078JDE9"/>
<keyword evidence="3" id="KW-0690">Ribosome biogenesis</keyword>
<evidence type="ECO:0000256" key="1">
    <source>
        <dbReference type="ARBA" id="ARBA00004604"/>
    </source>
</evidence>
<evidence type="ECO:0000313" key="10">
    <source>
        <dbReference type="Proteomes" id="UP000028999"/>
    </source>
</evidence>
<evidence type="ECO:0000256" key="2">
    <source>
        <dbReference type="ARBA" id="ARBA00007466"/>
    </source>
</evidence>
<comment type="subcellular location">
    <subcellularLocation>
        <location evidence="1">Nucleus</location>
        <location evidence="1">Nucleolus</location>
    </subcellularLocation>
</comment>
<proteinExistence type="inferred from homology"/>
<dbReference type="PaxDb" id="3708-A0A078JDE9"/>
<dbReference type="InterPro" id="IPR007276">
    <property type="entry name" value="Nop14"/>
</dbReference>
<comment type="function">
    <text evidence="6">Involved in nucleolar processing of pre-18S ribosomal RNA. Has a role in the nuclear export of 40S pre-ribosomal subunit to the cytoplasm.</text>
</comment>
<evidence type="ECO:0000256" key="5">
    <source>
        <dbReference type="ARBA" id="ARBA00023242"/>
    </source>
</evidence>
<keyword evidence="5" id="KW-0539">Nucleus</keyword>
<reference evidence="8" key="3">
    <citation type="submission" date="2021-01" db="EMBL/GenBank/DDBJ databases">
        <authorList>
            <consortium name="Genoscope - CEA"/>
            <person name="William W."/>
        </authorList>
    </citation>
    <scope>NUCLEOTIDE SEQUENCE</scope>
</reference>
<dbReference type="GO" id="GO:0006364">
    <property type="term" value="P:rRNA processing"/>
    <property type="evidence" value="ECO:0007669"/>
    <property type="project" value="UniProtKB-KW"/>
</dbReference>
<reference evidence="9" key="2">
    <citation type="submission" date="2014-06" db="EMBL/GenBank/DDBJ databases">
        <authorList>
            <person name="Genoscope - CEA"/>
        </authorList>
    </citation>
    <scope>NUCLEOTIDE SEQUENCE</scope>
</reference>
<name>A0A078JDE9_BRANA</name>
<dbReference type="EMBL" id="HG994366">
    <property type="protein sequence ID" value="CAF1905646.1"/>
    <property type="molecule type" value="Genomic_DNA"/>
</dbReference>
<accession>A0A078JDE9</accession>
<dbReference type="AlphaFoldDB" id="A0A078JDE9"/>
<reference evidence="9 10" key="1">
    <citation type="journal article" date="2014" name="Science">
        <title>Plant genetics. Early allopolyploid evolution in the post-Neolithic Brassica napus oilseed genome.</title>
        <authorList>
            <person name="Chalhoub B."/>
            <person name="Denoeud F."/>
            <person name="Liu S."/>
            <person name="Parkin I.A."/>
            <person name="Tang H."/>
            <person name="Wang X."/>
            <person name="Chiquet J."/>
            <person name="Belcram H."/>
            <person name="Tong C."/>
            <person name="Samans B."/>
            <person name="Correa M."/>
            <person name="Da Silva C."/>
            <person name="Just J."/>
            <person name="Falentin C."/>
            <person name="Koh C.S."/>
            <person name="Le Clainche I."/>
            <person name="Bernard M."/>
            <person name="Bento P."/>
            <person name="Noel B."/>
            <person name="Labadie K."/>
            <person name="Alberti A."/>
            <person name="Charles M."/>
            <person name="Arnaud D."/>
            <person name="Guo H."/>
            <person name="Daviaud C."/>
            <person name="Alamery S."/>
            <person name="Jabbari K."/>
            <person name="Zhao M."/>
            <person name="Edger P.P."/>
            <person name="Chelaifa H."/>
            <person name="Tack D."/>
            <person name="Lassalle G."/>
            <person name="Mestiri I."/>
            <person name="Schnel N."/>
            <person name="Le Paslier M.C."/>
            <person name="Fan G."/>
            <person name="Renault V."/>
            <person name="Bayer P.E."/>
            <person name="Golicz A.A."/>
            <person name="Manoli S."/>
            <person name="Lee T.H."/>
            <person name="Thi V.H."/>
            <person name="Chalabi S."/>
            <person name="Hu Q."/>
            <person name="Fan C."/>
            <person name="Tollenaere R."/>
            <person name="Lu Y."/>
            <person name="Battail C."/>
            <person name="Shen J."/>
            <person name="Sidebottom C.H."/>
            <person name="Wang X."/>
            <person name="Canaguier A."/>
            <person name="Chauveau A."/>
            <person name="Berard A."/>
            <person name="Deniot G."/>
            <person name="Guan M."/>
            <person name="Liu Z."/>
            <person name="Sun F."/>
            <person name="Lim Y.P."/>
            <person name="Lyons E."/>
            <person name="Town C.D."/>
            <person name="Bancroft I."/>
            <person name="Wang X."/>
            <person name="Meng J."/>
            <person name="Ma J."/>
            <person name="Pires J.C."/>
            <person name="King G.J."/>
            <person name="Brunel D."/>
            <person name="Delourme R."/>
            <person name="Renard M."/>
            <person name="Aury J.M."/>
            <person name="Adams K.L."/>
            <person name="Batley J."/>
            <person name="Snowdon R.J."/>
            <person name="Tost J."/>
            <person name="Edwards D."/>
            <person name="Zhou Y."/>
            <person name="Hua W."/>
            <person name="Sharpe A.G."/>
            <person name="Paterson A.H."/>
            <person name="Guan C."/>
            <person name="Wincker P."/>
        </authorList>
    </citation>
    <scope>NUCLEOTIDE SEQUENCE [LARGE SCALE GENOMIC DNA]</scope>
    <source>
        <strain evidence="10">cv. Darmor-bzh</strain>
    </source>
</reference>
<gene>
    <name evidence="9" type="primary">BnaCnng40370D</name>
    <name evidence="8" type="ORF">DARMORV10_C02P25770.1</name>
    <name evidence="9" type="ORF">GSBRNA2T00036329001</name>
</gene>
<feature type="chain" id="PRO_5040561982" evidence="7">
    <location>
        <begin position="18"/>
        <end position="103"/>
    </location>
</feature>
<comment type="similarity">
    <text evidence="2">Belongs to the NOP14 family.</text>
</comment>
<dbReference type="OMA" id="CSFAKGR"/>
<evidence type="ECO:0000256" key="7">
    <source>
        <dbReference type="SAM" id="SignalP"/>
    </source>
</evidence>
<dbReference type="Gramene" id="CDY62485">
    <property type="protein sequence ID" value="CDY62485"/>
    <property type="gene ID" value="GSBRNA2T00036329001"/>
</dbReference>
<protein>
    <submittedName>
        <fullName evidence="8">(rape) hypothetical protein</fullName>
    </submittedName>
    <submittedName>
        <fullName evidence="9">BnaCnng40370D protein</fullName>
    </submittedName>
</protein>
<dbReference type="PANTHER" id="PTHR23183">
    <property type="entry name" value="NOP14"/>
    <property type="match status" value="1"/>
</dbReference>
<keyword evidence="7" id="KW-0732">Signal</keyword>
<evidence type="ECO:0000256" key="3">
    <source>
        <dbReference type="ARBA" id="ARBA00022517"/>
    </source>
</evidence>
<evidence type="ECO:0000256" key="6">
    <source>
        <dbReference type="ARBA" id="ARBA00024695"/>
    </source>
</evidence>
<keyword evidence="4" id="KW-0698">rRNA processing</keyword>
<evidence type="ECO:0000313" key="9">
    <source>
        <dbReference type="EMBL" id="CDY62485.1"/>
    </source>
</evidence>
<dbReference type="EMBL" id="LK034151">
    <property type="protein sequence ID" value="CDY62485.1"/>
    <property type="molecule type" value="Genomic_DNA"/>
</dbReference>